<feature type="compositionally biased region" description="Low complexity" evidence="4">
    <location>
        <begin position="60"/>
        <end position="74"/>
    </location>
</feature>
<sequence length="203" mass="21836">MDLHRTSNVAPQLSKSLNGTGRTDFESSRRSTTPGAVIVAAAEVPASRRGFAARTTEPRPASSAPSAQPSTSSSYHKKLKDIMDALRRPVPEEVLKQRREPDGTVLTYIPWHSANRILDHYAPGWHGEVRSVTFGPHTVTVVYRITILGADGDSISREATGTEQLPTASSAGGPDPVQMAEQMAFRRAAARFGLGLDLYGSAI</sequence>
<feature type="region of interest" description="Disordered" evidence="4">
    <location>
        <begin position="1"/>
        <end position="76"/>
    </location>
</feature>
<comment type="similarity">
    <text evidence="1">Belongs to the RAD52 family.</text>
</comment>
<dbReference type="GO" id="GO:0000724">
    <property type="term" value="P:double-strand break repair via homologous recombination"/>
    <property type="evidence" value="ECO:0007669"/>
    <property type="project" value="InterPro"/>
</dbReference>
<dbReference type="InterPro" id="IPR037489">
    <property type="entry name" value="RAD52-like"/>
</dbReference>
<dbReference type="AlphaFoldDB" id="A0A1Y1HWD4"/>
<evidence type="ECO:0000256" key="3">
    <source>
        <dbReference type="ARBA" id="ARBA00023204"/>
    </source>
</evidence>
<dbReference type="Pfam" id="PF04098">
    <property type="entry name" value="Rad52_Rad22"/>
    <property type="match status" value="1"/>
</dbReference>
<accession>A0A1Y1HWD4</accession>
<dbReference type="OMA" id="SKYIPWH"/>
<evidence type="ECO:0000256" key="1">
    <source>
        <dbReference type="ARBA" id="ARBA00006638"/>
    </source>
</evidence>
<dbReference type="GO" id="GO:0003677">
    <property type="term" value="F:DNA binding"/>
    <property type="evidence" value="ECO:0007669"/>
    <property type="project" value="InterPro"/>
</dbReference>
<keyword evidence="6" id="KW-1185">Reference proteome</keyword>
<dbReference type="OrthoDB" id="1935514at2759"/>
<dbReference type="PANTHER" id="PTHR34050:SF3">
    <property type="entry name" value="DNA REPAIR RAD52-LIKE PROTEIN 2, CHLOROPLASTIC"/>
    <property type="match status" value="1"/>
</dbReference>
<reference evidence="5 6" key="1">
    <citation type="journal article" date="2014" name="Nat. Commun.">
        <title>Klebsormidium flaccidum genome reveals primary factors for plant terrestrial adaptation.</title>
        <authorList>
            <person name="Hori K."/>
            <person name="Maruyama F."/>
            <person name="Fujisawa T."/>
            <person name="Togashi T."/>
            <person name="Yamamoto N."/>
            <person name="Seo M."/>
            <person name="Sato S."/>
            <person name="Yamada T."/>
            <person name="Mori H."/>
            <person name="Tajima N."/>
            <person name="Moriyama T."/>
            <person name="Ikeuchi M."/>
            <person name="Watanabe M."/>
            <person name="Wada H."/>
            <person name="Kobayashi K."/>
            <person name="Saito M."/>
            <person name="Masuda T."/>
            <person name="Sasaki-Sekimoto Y."/>
            <person name="Mashiguchi K."/>
            <person name="Awai K."/>
            <person name="Shimojima M."/>
            <person name="Masuda S."/>
            <person name="Iwai M."/>
            <person name="Nobusawa T."/>
            <person name="Narise T."/>
            <person name="Kondo S."/>
            <person name="Saito H."/>
            <person name="Sato R."/>
            <person name="Murakawa M."/>
            <person name="Ihara Y."/>
            <person name="Oshima-Yamada Y."/>
            <person name="Ohtaka K."/>
            <person name="Satoh M."/>
            <person name="Sonobe K."/>
            <person name="Ishii M."/>
            <person name="Ohtani R."/>
            <person name="Kanamori-Sato M."/>
            <person name="Honoki R."/>
            <person name="Miyazaki D."/>
            <person name="Mochizuki H."/>
            <person name="Umetsu J."/>
            <person name="Higashi K."/>
            <person name="Shibata D."/>
            <person name="Kamiya Y."/>
            <person name="Sato N."/>
            <person name="Nakamura Y."/>
            <person name="Tabata S."/>
            <person name="Ida S."/>
            <person name="Kurokawa K."/>
            <person name="Ohta H."/>
        </authorList>
    </citation>
    <scope>NUCLEOTIDE SEQUENCE [LARGE SCALE GENOMIC DNA]</scope>
    <source>
        <strain evidence="5 6">NIES-2285</strain>
    </source>
</reference>
<dbReference type="InterPro" id="IPR041247">
    <property type="entry name" value="Rad52_fam"/>
</dbReference>
<feature type="compositionally biased region" description="Polar residues" evidence="4">
    <location>
        <begin position="1"/>
        <end position="21"/>
    </location>
</feature>
<dbReference type="Proteomes" id="UP000054558">
    <property type="component" value="Unassembled WGS sequence"/>
</dbReference>
<dbReference type="PANTHER" id="PTHR34050">
    <property type="entry name" value="DNA REPAIR RAD52-LIKE PROTEIN 2, CHLOROPLASTIC"/>
    <property type="match status" value="1"/>
</dbReference>
<dbReference type="EMBL" id="DF237079">
    <property type="protein sequence ID" value="GAQ82945.1"/>
    <property type="molecule type" value="Genomic_DNA"/>
</dbReference>
<proteinExistence type="inferred from homology"/>
<name>A0A1Y1HWD4_KLENI</name>
<gene>
    <name evidence="5" type="ORF">KFL_001300080</name>
</gene>
<evidence type="ECO:0000256" key="4">
    <source>
        <dbReference type="SAM" id="MobiDB-lite"/>
    </source>
</evidence>
<evidence type="ECO:0000313" key="5">
    <source>
        <dbReference type="EMBL" id="GAQ82945.1"/>
    </source>
</evidence>
<keyword evidence="2" id="KW-0227">DNA damage</keyword>
<evidence type="ECO:0000313" key="6">
    <source>
        <dbReference type="Proteomes" id="UP000054558"/>
    </source>
</evidence>
<protein>
    <submittedName>
        <fullName evidence="5">RAD52</fullName>
    </submittedName>
</protein>
<organism evidence="5 6">
    <name type="scientific">Klebsormidium nitens</name>
    <name type="common">Green alga</name>
    <name type="synonym">Ulothrix nitens</name>
    <dbReference type="NCBI Taxonomy" id="105231"/>
    <lineage>
        <taxon>Eukaryota</taxon>
        <taxon>Viridiplantae</taxon>
        <taxon>Streptophyta</taxon>
        <taxon>Klebsormidiophyceae</taxon>
        <taxon>Klebsormidiales</taxon>
        <taxon>Klebsormidiaceae</taxon>
        <taxon>Klebsormidium</taxon>
    </lineage>
</organism>
<keyword evidence="3" id="KW-0234">DNA repair</keyword>
<evidence type="ECO:0000256" key="2">
    <source>
        <dbReference type="ARBA" id="ARBA00022763"/>
    </source>
</evidence>